<evidence type="ECO:0000313" key="1">
    <source>
        <dbReference type="EMBL" id="RIJ49913.1"/>
    </source>
</evidence>
<sequence length="76" mass="8721">MKGMGNVPIPFLSLPIRIKLWDSRLTAGQISGFREDSYFFAHIKFGAQRKTLKRLEEPNQCRVPFKNASGQNKILQ</sequence>
<protein>
    <submittedName>
        <fullName evidence="1">Uncharacterized protein</fullName>
    </submittedName>
</protein>
<proteinExistence type="predicted"/>
<comment type="caution">
    <text evidence="1">The sequence shown here is derived from an EMBL/GenBank/DDBJ whole genome shotgun (WGS) entry which is preliminary data.</text>
</comment>
<evidence type="ECO:0000313" key="2">
    <source>
        <dbReference type="Proteomes" id="UP000265926"/>
    </source>
</evidence>
<keyword evidence="2" id="KW-1185">Reference proteome</keyword>
<name>A0A399T7L2_9BACT</name>
<accession>A0A399T7L2</accession>
<gene>
    <name evidence="1" type="ORF">D1614_03990</name>
</gene>
<dbReference type="EMBL" id="QWGR01000002">
    <property type="protein sequence ID" value="RIJ49913.1"/>
    <property type="molecule type" value="Genomic_DNA"/>
</dbReference>
<organism evidence="1 2">
    <name type="scientific">Maribellus luteus</name>
    <dbReference type="NCBI Taxonomy" id="2305463"/>
    <lineage>
        <taxon>Bacteria</taxon>
        <taxon>Pseudomonadati</taxon>
        <taxon>Bacteroidota</taxon>
        <taxon>Bacteroidia</taxon>
        <taxon>Marinilabiliales</taxon>
        <taxon>Prolixibacteraceae</taxon>
        <taxon>Maribellus</taxon>
    </lineage>
</organism>
<dbReference type="AlphaFoldDB" id="A0A399T7L2"/>
<reference evidence="1 2" key="1">
    <citation type="submission" date="2018-08" db="EMBL/GenBank/DDBJ databases">
        <title>Pallidiluteibacterium maritimus gen. nov., sp. nov., isolated from coastal sediment.</title>
        <authorList>
            <person name="Zhou L.Y."/>
        </authorList>
    </citation>
    <scope>NUCLEOTIDE SEQUENCE [LARGE SCALE GENOMIC DNA]</scope>
    <source>
        <strain evidence="1 2">XSD2</strain>
    </source>
</reference>
<dbReference type="Proteomes" id="UP000265926">
    <property type="component" value="Unassembled WGS sequence"/>
</dbReference>